<evidence type="ECO:0000256" key="8">
    <source>
        <dbReference type="ARBA" id="ARBA00047838"/>
    </source>
</evidence>
<dbReference type="NCBIfam" id="TIGR01855">
    <property type="entry name" value="IMP_synth_hisH"/>
    <property type="match status" value="1"/>
</dbReference>
<dbReference type="UniPathway" id="UPA00031">
    <property type="reaction ID" value="UER00010"/>
</dbReference>
<keyword evidence="14" id="KW-1185">Reference proteome</keyword>
<dbReference type="GO" id="GO:0004359">
    <property type="term" value="F:glutaminase activity"/>
    <property type="evidence" value="ECO:0007669"/>
    <property type="project" value="UniProtKB-EC"/>
</dbReference>
<dbReference type="PANTHER" id="PTHR42701">
    <property type="entry name" value="IMIDAZOLE GLYCEROL PHOSPHATE SYNTHASE SUBUNIT HISH"/>
    <property type="match status" value="1"/>
</dbReference>
<evidence type="ECO:0000256" key="7">
    <source>
        <dbReference type="ARBA" id="ARBA00023239"/>
    </source>
</evidence>
<dbReference type="CDD" id="cd01748">
    <property type="entry name" value="GATase1_IGP_Synthase"/>
    <property type="match status" value="1"/>
</dbReference>
<feature type="active site" evidence="10 11">
    <location>
        <position position="175"/>
    </location>
</feature>
<keyword evidence="3 10" id="KW-0028">Amino-acid biosynthesis</keyword>
<dbReference type="InterPro" id="IPR010139">
    <property type="entry name" value="Imidazole-glycPsynth_HisH"/>
</dbReference>
<keyword evidence="7 10" id="KW-0456">Lyase</keyword>
<dbReference type="GO" id="GO:0000105">
    <property type="term" value="P:L-histidine biosynthetic process"/>
    <property type="evidence" value="ECO:0007669"/>
    <property type="project" value="UniProtKB-UniRule"/>
</dbReference>
<dbReference type="GO" id="GO:0005737">
    <property type="term" value="C:cytoplasm"/>
    <property type="evidence" value="ECO:0007669"/>
    <property type="project" value="UniProtKB-SubCell"/>
</dbReference>
<organism evidence="13 14">
    <name type="scientific">Sediminicola luteus</name>
    <dbReference type="NCBI Taxonomy" id="319238"/>
    <lineage>
        <taxon>Bacteria</taxon>
        <taxon>Pseudomonadati</taxon>
        <taxon>Bacteroidota</taxon>
        <taxon>Flavobacteriia</taxon>
        <taxon>Flavobacteriales</taxon>
        <taxon>Flavobacteriaceae</taxon>
        <taxon>Sediminicola</taxon>
    </lineage>
</organism>
<sequence>MEIAIIDYGAGNVQSVCFALERLGYSGKVTHDIDAISGADKVIFPGVGAAQAAMTKLKHSGLNTLIPILKQPVLGICLGMQLMCAHSEEGDTDGLGIFEEKVVRFPDSVKVPQIGWNAIENLKGPLFTGVTEASDIYMVHSYYVALGADTIAQTNYGLWYSAALGKNNFYGTQFHPEKSGGIGERILANFLSL</sequence>
<dbReference type="PIRSF" id="PIRSF000495">
    <property type="entry name" value="Amidotransf_hisH"/>
    <property type="match status" value="1"/>
</dbReference>
<evidence type="ECO:0000256" key="3">
    <source>
        <dbReference type="ARBA" id="ARBA00022605"/>
    </source>
</evidence>
<protein>
    <recommendedName>
        <fullName evidence="10">Imidazole glycerol phosphate synthase subunit HisH</fullName>
        <ecNumber evidence="10">4.3.2.10</ecNumber>
    </recommendedName>
    <alternativeName>
        <fullName evidence="10">IGP synthase glutaminase subunit</fullName>
        <ecNumber evidence="10">3.5.1.2</ecNumber>
    </alternativeName>
    <alternativeName>
        <fullName evidence="10">IGP synthase subunit HisH</fullName>
    </alternativeName>
    <alternativeName>
        <fullName evidence="10">ImGP synthase subunit HisH</fullName>
        <shortName evidence="10">IGPS subunit HisH</shortName>
    </alternativeName>
</protein>
<evidence type="ECO:0000313" key="14">
    <source>
        <dbReference type="Proteomes" id="UP000219559"/>
    </source>
</evidence>
<accession>A0A2A4G7H7</accession>
<evidence type="ECO:0000256" key="5">
    <source>
        <dbReference type="ARBA" id="ARBA00022962"/>
    </source>
</evidence>
<keyword evidence="4 10" id="KW-0378">Hydrolase</keyword>
<dbReference type="Pfam" id="PF00117">
    <property type="entry name" value="GATase"/>
    <property type="match status" value="1"/>
</dbReference>
<evidence type="ECO:0000259" key="12">
    <source>
        <dbReference type="Pfam" id="PF00117"/>
    </source>
</evidence>
<dbReference type="Proteomes" id="UP000219559">
    <property type="component" value="Unassembled WGS sequence"/>
</dbReference>
<feature type="active site" evidence="10 11">
    <location>
        <position position="177"/>
    </location>
</feature>
<dbReference type="InterPro" id="IPR017926">
    <property type="entry name" value="GATASE"/>
</dbReference>
<keyword evidence="6 10" id="KW-0368">Histidine biosynthesis</keyword>
<dbReference type="HAMAP" id="MF_00278">
    <property type="entry name" value="HisH"/>
    <property type="match status" value="1"/>
</dbReference>
<proteinExistence type="inferred from homology"/>
<comment type="catalytic activity">
    <reaction evidence="9 10">
        <text>L-glutamine + H2O = L-glutamate + NH4(+)</text>
        <dbReference type="Rhea" id="RHEA:15889"/>
        <dbReference type="ChEBI" id="CHEBI:15377"/>
        <dbReference type="ChEBI" id="CHEBI:28938"/>
        <dbReference type="ChEBI" id="CHEBI:29985"/>
        <dbReference type="ChEBI" id="CHEBI:58359"/>
        <dbReference type="EC" id="3.5.1.2"/>
    </reaction>
</comment>
<dbReference type="PANTHER" id="PTHR42701:SF1">
    <property type="entry name" value="IMIDAZOLE GLYCEROL PHOSPHATE SYNTHASE SUBUNIT HISH"/>
    <property type="match status" value="1"/>
</dbReference>
<comment type="subcellular location">
    <subcellularLocation>
        <location evidence="10">Cytoplasm</location>
    </subcellularLocation>
</comment>
<dbReference type="OrthoDB" id="9807137at2"/>
<dbReference type="GO" id="GO:0000107">
    <property type="term" value="F:imidazoleglycerol-phosphate synthase activity"/>
    <property type="evidence" value="ECO:0007669"/>
    <property type="project" value="UniProtKB-UniRule"/>
</dbReference>
<dbReference type="EC" id="3.5.1.2" evidence="10"/>
<comment type="function">
    <text evidence="10">IGPS catalyzes the conversion of PRFAR and glutamine to IGP, AICAR and glutamate. The HisH subunit catalyzes the hydrolysis of glutamine to glutamate and ammonia as part of the synthesis of IGP and AICAR. The resulting ammonia molecule is channeled to the active site of HisF.</text>
</comment>
<evidence type="ECO:0000256" key="11">
    <source>
        <dbReference type="PIRSR" id="PIRSR000495-1"/>
    </source>
</evidence>
<evidence type="ECO:0000256" key="2">
    <source>
        <dbReference type="ARBA" id="ARBA00011152"/>
    </source>
</evidence>
<dbReference type="InterPro" id="IPR029062">
    <property type="entry name" value="Class_I_gatase-like"/>
</dbReference>
<comment type="catalytic activity">
    <reaction evidence="8 10">
        <text>5-[(5-phospho-1-deoxy-D-ribulos-1-ylimino)methylamino]-1-(5-phospho-beta-D-ribosyl)imidazole-4-carboxamide + L-glutamine = D-erythro-1-(imidazol-4-yl)glycerol 3-phosphate + 5-amino-1-(5-phospho-beta-D-ribosyl)imidazole-4-carboxamide + L-glutamate + H(+)</text>
        <dbReference type="Rhea" id="RHEA:24793"/>
        <dbReference type="ChEBI" id="CHEBI:15378"/>
        <dbReference type="ChEBI" id="CHEBI:29985"/>
        <dbReference type="ChEBI" id="CHEBI:58278"/>
        <dbReference type="ChEBI" id="CHEBI:58359"/>
        <dbReference type="ChEBI" id="CHEBI:58475"/>
        <dbReference type="ChEBI" id="CHEBI:58525"/>
        <dbReference type="EC" id="4.3.2.10"/>
    </reaction>
</comment>
<comment type="pathway">
    <text evidence="1 10">Amino-acid biosynthesis; L-histidine biosynthesis; L-histidine from 5-phospho-alpha-D-ribose 1-diphosphate: step 5/9.</text>
</comment>
<comment type="subunit">
    <text evidence="2 10">Heterodimer of HisH and HisF.</text>
</comment>
<dbReference type="RefSeq" id="WP_097442663.1">
    <property type="nucleotide sequence ID" value="NZ_NBWU01000004.1"/>
</dbReference>
<dbReference type="SUPFAM" id="SSF52317">
    <property type="entry name" value="Class I glutamine amidotransferase-like"/>
    <property type="match status" value="1"/>
</dbReference>
<dbReference type="PROSITE" id="PS51273">
    <property type="entry name" value="GATASE_TYPE_1"/>
    <property type="match status" value="1"/>
</dbReference>
<evidence type="ECO:0000313" key="13">
    <source>
        <dbReference type="EMBL" id="PCE63946.1"/>
    </source>
</evidence>
<keyword evidence="5 10" id="KW-0315">Glutamine amidotransferase</keyword>
<comment type="caution">
    <text evidence="13">The sequence shown here is derived from an EMBL/GenBank/DDBJ whole genome shotgun (WGS) entry which is preliminary data.</text>
</comment>
<evidence type="ECO:0000256" key="6">
    <source>
        <dbReference type="ARBA" id="ARBA00023102"/>
    </source>
</evidence>
<feature type="domain" description="Glutamine amidotransferase" evidence="12">
    <location>
        <begin position="5"/>
        <end position="191"/>
    </location>
</feature>
<dbReference type="AlphaFoldDB" id="A0A2A4G7H7"/>
<dbReference type="Gene3D" id="3.40.50.880">
    <property type="match status" value="1"/>
</dbReference>
<name>A0A2A4G7H7_9FLAO</name>
<evidence type="ECO:0000256" key="9">
    <source>
        <dbReference type="ARBA" id="ARBA00049534"/>
    </source>
</evidence>
<evidence type="ECO:0000256" key="1">
    <source>
        <dbReference type="ARBA" id="ARBA00005091"/>
    </source>
</evidence>
<keyword evidence="10" id="KW-0963">Cytoplasm</keyword>
<reference evidence="13 14" key="1">
    <citation type="submission" date="2017-04" db="EMBL/GenBank/DDBJ databases">
        <title>A new member of the family Flavobacteriaceae isolated from ascidians.</title>
        <authorList>
            <person name="Chen L."/>
        </authorList>
    </citation>
    <scope>NUCLEOTIDE SEQUENCE [LARGE SCALE GENOMIC DNA]</scope>
    <source>
        <strain evidence="13 14">HQA918</strain>
    </source>
</reference>
<feature type="active site" description="Nucleophile" evidence="10 11">
    <location>
        <position position="77"/>
    </location>
</feature>
<gene>
    <name evidence="10" type="primary">hisH</name>
    <name evidence="13" type="ORF">B7P33_11880</name>
</gene>
<evidence type="ECO:0000256" key="10">
    <source>
        <dbReference type="HAMAP-Rule" id="MF_00278"/>
    </source>
</evidence>
<evidence type="ECO:0000256" key="4">
    <source>
        <dbReference type="ARBA" id="ARBA00022801"/>
    </source>
</evidence>
<dbReference type="GO" id="GO:0016829">
    <property type="term" value="F:lyase activity"/>
    <property type="evidence" value="ECO:0007669"/>
    <property type="project" value="UniProtKB-KW"/>
</dbReference>
<dbReference type="EC" id="4.3.2.10" evidence="10"/>
<dbReference type="EMBL" id="NBWU01000004">
    <property type="protein sequence ID" value="PCE63946.1"/>
    <property type="molecule type" value="Genomic_DNA"/>
</dbReference>